<dbReference type="Gene3D" id="3.30.70.330">
    <property type="match status" value="2"/>
</dbReference>
<dbReference type="Pfam" id="PF16368">
    <property type="entry name" value="CEBP1_N"/>
    <property type="match status" value="1"/>
</dbReference>
<comment type="subcellular location">
    <subcellularLocation>
        <location evidence="1">Cytoplasm</location>
    </subcellularLocation>
</comment>
<dbReference type="InterPro" id="IPR032296">
    <property type="entry name" value="CEBP_ZZ"/>
</dbReference>
<dbReference type="Gene3D" id="4.10.640.40">
    <property type="entry name" value="Cytoplasmic polyadenylation element-binding protein, ZZ domain"/>
    <property type="match status" value="1"/>
</dbReference>
<dbReference type="GO" id="GO:0008135">
    <property type="term" value="F:translation factor activity, RNA binding"/>
    <property type="evidence" value="ECO:0007669"/>
    <property type="project" value="TreeGrafter"/>
</dbReference>
<keyword evidence="8" id="KW-0810">Translation regulation</keyword>
<dbReference type="GO" id="GO:0003730">
    <property type="term" value="F:mRNA 3'-UTR binding"/>
    <property type="evidence" value="ECO:0007669"/>
    <property type="project" value="InterPro"/>
</dbReference>
<evidence type="ECO:0000256" key="10">
    <source>
        <dbReference type="SAM" id="MobiDB-lite"/>
    </source>
</evidence>
<organism evidence="11 12">
    <name type="scientific">Owenia fusiformis</name>
    <name type="common">Polychaete worm</name>
    <dbReference type="NCBI Taxonomy" id="6347"/>
    <lineage>
        <taxon>Eukaryota</taxon>
        <taxon>Metazoa</taxon>
        <taxon>Spiralia</taxon>
        <taxon>Lophotrochozoa</taxon>
        <taxon>Annelida</taxon>
        <taxon>Polychaeta</taxon>
        <taxon>Sedentaria</taxon>
        <taxon>Canalipalpata</taxon>
        <taxon>Sabellida</taxon>
        <taxon>Oweniida</taxon>
        <taxon>Oweniidae</taxon>
        <taxon>Owenia</taxon>
    </lineage>
</organism>
<protein>
    <submittedName>
        <fullName evidence="11">Uncharacterized protein</fullName>
    </submittedName>
</protein>
<dbReference type="GO" id="GO:0006397">
    <property type="term" value="P:mRNA processing"/>
    <property type="evidence" value="ECO:0007669"/>
    <property type="project" value="UniProtKB-KW"/>
</dbReference>
<dbReference type="AlphaFoldDB" id="A0A8J1UI74"/>
<dbReference type="InterPro" id="IPR034819">
    <property type="entry name" value="CPEB"/>
</dbReference>
<dbReference type="EMBL" id="CAIIXF020000007">
    <property type="protein sequence ID" value="CAH1788251.1"/>
    <property type="molecule type" value="Genomic_DNA"/>
</dbReference>
<dbReference type="GO" id="GO:0000900">
    <property type="term" value="F:mRNA regulatory element binding translation repressor activity"/>
    <property type="evidence" value="ECO:0007669"/>
    <property type="project" value="TreeGrafter"/>
</dbReference>
<dbReference type="GO" id="GO:0005634">
    <property type="term" value="C:nucleus"/>
    <property type="evidence" value="ECO:0007669"/>
    <property type="project" value="TreeGrafter"/>
</dbReference>
<accession>A0A8J1UI74</accession>
<reference evidence="11" key="1">
    <citation type="submission" date="2022-03" db="EMBL/GenBank/DDBJ databases">
        <authorList>
            <person name="Martin C."/>
        </authorList>
    </citation>
    <scope>NUCLEOTIDE SEQUENCE</scope>
</reference>
<evidence type="ECO:0000313" key="12">
    <source>
        <dbReference type="Proteomes" id="UP000749559"/>
    </source>
</evidence>
<dbReference type="GO" id="GO:0043022">
    <property type="term" value="F:ribosome binding"/>
    <property type="evidence" value="ECO:0007669"/>
    <property type="project" value="TreeGrafter"/>
</dbReference>
<dbReference type="GO" id="GO:0043005">
    <property type="term" value="C:neuron projection"/>
    <property type="evidence" value="ECO:0007669"/>
    <property type="project" value="TreeGrafter"/>
</dbReference>
<dbReference type="PROSITE" id="PS50102">
    <property type="entry name" value="RRM"/>
    <property type="match status" value="1"/>
</dbReference>
<sequence length="714" mass="79443">MPGLNHLGRELPTIQEESTFIQPQVPQPQFDYNIFPSNPYQQQGQVINPAFNANYGNNIELLKKINQMLDNSLDLNNLTGLALPTEQQLKDLGVMPAQAAMPMSAAEMMFQNGLQQGGIDNYCNSYATPGSSNNFSNPTNFNTTLYNTGAVQPAFSTLNPGAVNFTSQQNMPHMNPPPLPPLPSVQKQQNFIPGAISNRALEELSADSPQKSGYRAIQKAEQKISEFGGLTSTYGVYDHTTYDRSQLGDKQLNDYSSSLYTHNAGNCNTGRYITRSPSPLSDSDTSAISMASASTASGGMPHTENGPDSTLQLTDLMNCLNINPNMLYQPTTISPLPSPAMPHNQPSAPLPQANQQCNTTMQHHNQQPQPTQNDLVRAVQMQSEILRRSHMVREEAAQANDNTDNKASGINSLFCTNSQDPYSIERAAKLYRNAAAVYEATCTWSGQLPPKAYKNPTYSCKVFLGGVPWDITETALSNIFKVFGPMRIEWPEKDHKHPRNPPKGYVYILFDSEKSVKALLQGCTHDFSNGGEYYFKISSRRMRCKEVQVIPWVLTDSNFVRQPSQRLDPNKTVFVGALHGMMNAEGLAHCMNDLFGNVVYAGIDTDKHKYPIGSGRVTFSTHKSFMKAVTSAFIEIKSPKFTKKVQIDPYLEDSLCNTCNMTQGPFFCRDSNCFRYFCRSCWQWQHSLDSLRHHKPLMRNSKTNPNPTSTVGLL</sequence>
<dbReference type="GO" id="GO:0045202">
    <property type="term" value="C:synapse"/>
    <property type="evidence" value="ECO:0007669"/>
    <property type="project" value="TreeGrafter"/>
</dbReference>
<evidence type="ECO:0000256" key="6">
    <source>
        <dbReference type="ARBA" id="ARBA00022737"/>
    </source>
</evidence>
<dbReference type="InterPro" id="IPR038446">
    <property type="entry name" value="CEBP_ZZ_sf"/>
</dbReference>
<evidence type="ECO:0000256" key="4">
    <source>
        <dbReference type="ARBA" id="ARBA00022664"/>
    </source>
</evidence>
<evidence type="ECO:0000256" key="2">
    <source>
        <dbReference type="ARBA" id="ARBA00010347"/>
    </source>
</evidence>
<dbReference type="Pfam" id="PF16366">
    <property type="entry name" value="CEBP_ZZ"/>
    <property type="match status" value="1"/>
</dbReference>
<dbReference type="FunFam" id="3.30.70.330:FF:000086">
    <property type="entry name" value="Putative Cytoplasmic polyadenylation element-binding protein 1"/>
    <property type="match status" value="1"/>
</dbReference>
<evidence type="ECO:0000256" key="1">
    <source>
        <dbReference type="ARBA" id="ARBA00004496"/>
    </source>
</evidence>
<dbReference type="GO" id="GO:2000766">
    <property type="term" value="P:negative regulation of cytoplasmic translation"/>
    <property type="evidence" value="ECO:0007669"/>
    <property type="project" value="TreeGrafter"/>
</dbReference>
<dbReference type="Proteomes" id="UP000749559">
    <property type="component" value="Unassembled WGS sequence"/>
</dbReference>
<comment type="caution">
    <text evidence="11">The sequence shown here is derived from an EMBL/GenBank/DDBJ whole genome shotgun (WGS) entry which is preliminary data.</text>
</comment>
<keyword evidence="12" id="KW-1185">Reference proteome</keyword>
<feature type="region of interest" description="Disordered" evidence="10">
    <location>
        <begin position="276"/>
        <end position="306"/>
    </location>
</feature>
<evidence type="ECO:0000256" key="3">
    <source>
        <dbReference type="ARBA" id="ARBA00022490"/>
    </source>
</evidence>
<dbReference type="InterPro" id="IPR012677">
    <property type="entry name" value="Nucleotide-bd_a/b_plait_sf"/>
</dbReference>
<dbReference type="SUPFAM" id="SSF54928">
    <property type="entry name" value="RNA-binding domain, RBD"/>
    <property type="match status" value="1"/>
</dbReference>
<dbReference type="InterPro" id="IPR000504">
    <property type="entry name" value="RRM_dom"/>
</dbReference>
<keyword evidence="7" id="KW-0862">Zinc</keyword>
<dbReference type="InterPro" id="IPR035979">
    <property type="entry name" value="RBD_domain_sf"/>
</dbReference>
<keyword evidence="9" id="KW-0694">RNA-binding</keyword>
<dbReference type="FunFam" id="3.30.70.330:FF:000054">
    <property type="entry name" value="Cytoplasmic polyadenylation element-binding protein 1"/>
    <property type="match status" value="1"/>
</dbReference>
<dbReference type="GO" id="GO:0005737">
    <property type="term" value="C:cytoplasm"/>
    <property type="evidence" value="ECO:0007669"/>
    <property type="project" value="UniProtKB-SubCell"/>
</dbReference>
<evidence type="ECO:0000256" key="9">
    <source>
        <dbReference type="ARBA" id="ARBA00022884"/>
    </source>
</evidence>
<comment type="similarity">
    <text evidence="2">Belongs to the RRM CPEB family.</text>
</comment>
<name>A0A8J1UI74_OWEFU</name>
<dbReference type="PANTHER" id="PTHR12566">
    <property type="entry name" value="CYTOPLASMIC POLYADENYLATION ELEMENT BINDING PROTEIN CPEB"/>
    <property type="match status" value="1"/>
</dbReference>
<gene>
    <name evidence="11" type="ORF">OFUS_LOCUS13814</name>
</gene>
<evidence type="ECO:0000256" key="7">
    <source>
        <dbReference type="ARBA" id="ARBA00022833"/>
    </source>
</evidence>
<dbReference type="FunFam" id="4.10.640.40:FF:000002">
    <property type="entry name" value="Putative Cytoplasmic polyadenylation element-binding protein 1"/>
    <property type="match status" value="1"/>
</dbReference>
<feature type="compositionally biased region" description="Low complexity" evidence="10">
    <location>
        <begin position="281"/>
        <end position="300"/>
    </location>
</feature>
<evidence type="ECO:0000313" key="11">
    <source>
        <dbReference type="EMBL" id="CAH1788251.1"/>
    </source>
</evidence>
<dbReference type="CDD" id="cd12725">
    <property type="entry name" value="RRM2_CPEB1"/>
    <property type="match status" value="1"/>
</dbReference>
<dbReference type="InterPro" id="IPR032292">
    <property type="entry name" value="CEBP1_N"/>
</dbReference>
<keyword evidence="6" id="KW-0677">Repeat</keyword>
<proteinExistence type="inferred from homology"/>
<evidence type="ECO:0000256" key="8">
    <source>
        <dbReference type="ARBA" id="ARBA00022845"/>
    </source>
</evidence>
<dbReference type="GO" id="GO:0046872">
    <property type="term" value="F:metal ion binding"/>
    <property type="evidence" value="ECO:0007669"/>
    <property type="project" value="UniProtKB-KW"/>
</dbReference>
<keyword evidence="4" id="KW-0507">mRNA processing</keyword>
<dbReference type="CDD" id="cd12723">
    <property type="entry name" value="RRM1_CPEB1"/>
    <property type="match status" value="1"/>
</dbReference>
<evidence type="ECO:0000256" key="5">
    <source>
        <dbReference type="ARBA" id="ARBA00022723"/>
    </source>
</evidence>
<keyword evidence="3" id="KW-0963">Cytoplasm</keyword>
<keyword evidence="5" id="KW-0479">Metal-binding</keyword>
<dbReference type="CDD" id="cd19757">
    <property type="entry name" value="Bbox1"/>
    <property type="match status" value="1"/>
</dbReference>
<dbReference type="PANTHER" id="PTHR12566:SF9">
    <property type="entry name" value="CYTOPLASMIC POLYADENYLATION ELEMENT-BINDING PROTEIN 1"/>
    <property type="match status" value="1"/>
</dbReference>
<dbReference type="InterPro" id="IPR034977">
    <property type="entry name" value="CPEB1_RRM1"/>
</dbReference>
<dbReference type="SMART" id="SM00360">
    <property type="entry name" value="RRM"/>
    <property type="match status" value="2"/>
</dbReference>
<dbReference type="OrthoDB" id="10033548at2759"/>
<dbReference type="Pfam" id="PF16367">
    <property type="entry name" value="RRM_7"/>
    <property type="match status" value="1"/>
</dbReference>